<protein>
    <recommendedName>
        <fullName evidence="11">DNA 3'-5' helicase</fullName>
        <ecNumber evidence="11">5.6.2.4</ecNumber>
    </recommendedName>
</protein>
<dbReference type="InterPro" id="IPR027417">
    <property type="entry name" value="P-loop_NTPase"/>
</dbReference>
<feature type="domain" description="Helicase ATP-binding" evidence="13">
    <location>
        <begin position="620"/>
        <end position="801"/>
    </location>
</feature>
<dbReference type="GO" id="GO:0005737">
    <property type="term" value="C:cytoplasm"/>
    <property type="evidence" value="ECO:0007669"/>
    <property type="project" value="TreeGrafter"/>
</dbReference>
<dbReference type="Gene3D" id="3.40.50.300">
    <property type="entry name" value="P-loop containing nucleotide triphosphate hydrolases"/>
    <property type="match status" value="3"/>
</dbReference>
<dbReference type="Pfam" id="PF09382">
    <property type="entry name" value="RQC"/>
    <property type="match status" value="1"/>
</dbReference>
<feature type="domain" description="Helicase C-terminal" evidence="14">
    <location>
        <begin position="802"/>
        <end position="948"/>
    </location>
</feature>
<evidence type="ECO:0000256" key="6">
    <source>
        <dbReference type="ARBA" id="ARBA00022840"/>
    </source>
</evidence>
<dbReference type="GO" id="GO:0000724">
    <property type="term" value="P:double-strand break repair via homologous recombination"/>
    <property type="evidence" value="ECO:0007669"/>
    <property type="project" value="TreeGrafter"/>
</dbReference>
<dbReference type="FunFam" id="3.40.50.300:FF:000296">
    <property type="entry name" value="ATP-dependent DNA helicase RecQ"/>
    <property type="match status" value="1"/>
</dbReference>
<feature type="region of interest" description="Disordered" evidence="12">
    <location>
        <begin position="78"/>
        <end position="225"/>
    </location>
</feature>
<keyword evidence="3" id="KW-0547">Nucleotide-binding</keyword>
<evidence type="ECO:0000256" key="10">
    <source>
        <dbReference type="ARBA" id="ARBA00034617"/>
    </source>
</evidence>
<evidence type="ECO:0000256" key="12">
    <source>
        <dbReference type="SAM" id="MobiDB-lite"/>
    </source>
</evidence>
<accession>A0A9N8JI55</accession>
<keyword evidence="4" id="KW-0378">Hydrolase</keyword>
<dbReference type="GO" id="GO:0005634">
    <property type="term" value="C:nucleus"/>
    <property type="evidence" value="ECO:0007669"/>
    <property type="project" value="UniProtKB-SubCell"/>
</dbReference>
<dbReference type="SMART" id="SM00487">
    <property type="entry name" value="DEXDc"/>
    <property type="match status" value="1"/>
</dbReference>
<evidence type="ECO:0000256" key="1">
    <source>
        <dbReference type="ARBA" id="ARBA00004123"/>
    </source>
</evidence>
<evidence type="ECO:0000256" key="3">
    <source>
        <dbReference type="ARBA" id="ARBA00022741"/>
    </source>
</evidence>
<keyword evidence="9" id="KW-0539">Nucleus</keyword>
<evidence type="ECO:0000256" key="9">
    <source>
        <dbReference type="ARBA" id="ARBA00023242"/>
    </source>
</evidence>
<comment type="similarity">
    <text evidence="2">Belongs to the helicase family. RecQ subfamily.</text>
</comment>
<dbReference type="CDD" id="cd18794">
    <property type="entry name" value="SF2_C_RecQ"/>
    <property type="match status" value="1"/>
</dbReference>
<feature type="compositionally biased region" description="Basic and acidic residues" evidence="12">
    <location>
        <begin position="94"/>
        <end position="103"/>
    </location>
</feature>
<feature type="region of interest" description="Disordered" evidence="12">
    <location>
        <begin position="1"/>
        <end position="64"/>
    </location>
</feature>
<organism evidence="15 16">
    <name type="scientific">Aureobasidium mustum</name>
    <dbReference type="NCBI Taxonomy" id="2773714"/>
    <lineage>
        <taxon>Eukaryota</taxon>
        <taxon>Fungi</taxon>
        <taxon>Dikarya</taxon>
        <taxon>Ascomycota</taxon>
        <taxon>Pezizomycotina</taxon>
        <taxon>Dothideomycetes</taxon>
        <taxon>Dothideomycetidae</taxon>
        <taxon>Dothideales</taxon>
        <taxon>Saccotheciaceae</taxon>
        <taxon>Aureobasidium</taxon>
    </lineage>
</organism>
<feature type="compositionally biased region" description="Basic and acidic residues" evidence="12">
    <location>
        <begin position="482"/>
        <end position="492"/>
    </location>
</feature>
<dbReference type="PROSITE" id="PS00690">
    <property type="entry name" value="DEAH_ATP_HELICASE"/>
    <property type="match status" value="1"/>
</dbReference>
<evidence type="ECO:0000256" key="5">
    <source>
        <dbReference type="ARBA" id="ARBA00022806"/>
    </source>
</evidence>
<name>A0A9N8JI55_9PEZI</name>
<dbReference type="PROSITE" id="PS51194">
    <property type="entry name" value="HELICASE_CTER"/>
    <property type="match status" value="1"/>
</dbReference>
<comment type="catalytic activity">
    <reaction evidence="10">
        <text>Couples ATP hydrolysis with the unwinding of duplex DNA by translocating in the 3'-5' direction.</text>
        <dbReference type="EC" id="5.6.2.4"/>
    </reaction>
</comment>
<dbReference type="OrthoDB" id="10261556at2759"/>
<sequence length="1423" mass="158987">MARLRAAASSSPTKPNPISLPERSSQSNNRPTTSKLSNRLDSFAQSPASRTVKFSTTMSRTTPALPFEVDTLDLTEDALPTPARLLSNLKGQKRKSDEHRTDTYNRSSSKAPRLETIQQPDDDDDSFMSIDDFVDDEPIGPPPPYSTFNHGPPPQERRVERQVVDSEDEDMEDVQENVPEPRLPSPVKLKQQSVSPKKPLQTPALRRVAESPAIGSQSPGLAPLSSSEDALINKFLSWTQEDFESKLAEADNRHAQATDDYMAAIESLDIDEVPAHITEAYERAGDVDEALKSLKSSKDRLDALDFEMKNISDLMRKALRARQKPTKEQEEIKQLKQRIRDTHTDILPLLQSLDSAGLMSTFKKPAAVAVKSTQAVPRAKTEILRSPGPERIKQTQLPNGRNVESFPGVEDTPPRPARRIKPEPDVEDPSVMEISPPRHFPERNVRHINNHNAPLSPSKRNNTTSTSRQISTKPTTSTRDFAQPHRQSDKENYGVPDEFDEFEEEDESLFSNIMGTPPAQVVDEENYDDEFGDDEDLMELATEFEDHSTFHGVSRQSHDRSAIVPISNASKSRPKKATPVKRPKTLDEELGNFPWTREVKKGLTQVFKLPGFRLNQANAINATLAGRHVFVLMPTGGGKSLCYQLPAIVKSGKTSGVTLVVSPLLSLMEDQVSHLRARNIQAFSLTGNTTMEERREVTSTFTKPNVQEFVSLLYVTPEMLNKSGMMKTAFKDLHRRGKLARIVIDEAHCVSQWGHDFRPDYKELGMVLNEYPGVPIMALTATATENVKVDTIGNLGINGCDVFSQSFNRPNLRYYVDSKPKKSALLDRIQEIVEQEHRDECGIIYCLSRKQCEDVQRDWQRGETKIIVATIAFGMGIDKPDVRFVIHHTIPKSLEGYYQETGRAGRDGAASDCYLFYGTHDLFTLRKMIDENESGSKEQKDRQHDMLRRVAQFCLNKTDCRRVQVLAYFAESFSKEDCDNSCDNCNTTEELVEEDYTELGLAAVDLVKEIASVRNVTLHQCLDLFRGTGRNLDPEDKKAENFGAGKDLERENVDRLFGLLLAEDVIREFSVFNKSKFANQYIGLGPKRHMFGHGHGKQKLMLYVPVAAAGGKATKRKPKVATGTGVKASKAAKKGQQYPSTNISSPVQAGPSRKRGGLTHNGYERDTFIVDDPDEDEDYAQSDDEEDEDDCFEPLRTEATSGSRNQRRLGEPITRDEALHNLDDVHQDVIASFVHEAKEKMKQLMQKKDLRQQPFSDTMLREMAVDYHGTTLLPLIAQFKKQLDTMMQGSEDVPYDPNHATVIYIESDDEKDDDDDEFGYDGGFSSEPEAASQERSSYFKPNAERASRAGSGGAKYGGKKGASRRPSYGKGKSAAGGTTKKRAPAAKKQSSIAAKFSYNNGAGPSKRGGRRRWHSSGIGMMPL</sequence>
<dbReference type="GO" id="GO:0006260">
    <property type="term" value="P:DNA replication"/>
    <property type="evidence" value="ECO:0007669"/>
    <property type="project" value="InterPro"/>
</dbReference>
<dbReference type="InterPro" id="IPR004589">
    <property type="entry name" value="DNA_helicase_ATP-dep_RecQ"/>
</dbReference>
<evidence type="ECO:0000256" key="11">
    <source>
        <dbReference type="ARBA" id="ARBA00034808"/>
    </source>
</evidence>
<keyword evidence="5" id="KW-0347">Helicase</keyword>
<evidence type="ECO:0000256" key="4">
    <source>
        <dbReference type="ARBA" id="ARBA00022801"/>
    </source>
</evidence>
<feature type="compositionally biased region" description="Acidic residues" evidence="12">
    <location>
        <begin position="165"/>
        <end position="175"/>
    </location>
</feature>
<feature type="compositionally biased region" description="Polar residues" evidence="12">
    <location>
        <begin position="1388"/>
        <end position="1402"/>
    </location>
</feature>
<dbReference type="InterPro" id="IPR011545">
    <property type="entry name" value="DEAD/DEAH_box_helicase_dom"/>
</dbReference>
<feature type="region of interest" description="Disordered" evidence="12">
    <location>
        <begin position="379"/>
        <end position="494"/>
    </location>
</feature>
<feature type="compositionally biased region" description="Polar residues" evidence="12">
    <location>
        <begin position="450"/>
        <end position="480"/>
    </location>
</feature>
<keyword evidence="8" id="KW-0413">Isomerase</keyword>
<dbReference type="GO" id="GO:0043138">
    <property type="term" value="F:3'-5' DNA helicase activity"/>
    <property type="evidence" value="ECO:0007669"/>
    <property type="project" value="UniProtKB-EC"/>
</dbReference>
<dbReference type="InterPro" id="IPR001650">
    <property type="entry name" value="Helicase_C-like"/>
</dbReference>
<dbReference type="PROSITE" id="PS51192">
    <property type="entry name" value="HELICASE_ATP_BIND_1"/>
    <property type="match status" value="1"/>
</dbReference>
<dbReference type="SMART" id="SM00490">
    <property type="entry name" value="HELICc"/>
    <property type="match status" value="1"/>
</dbReference>
<feature type="compositionally biased region" description="Polar residues" evidence="12">
    <location>
        <begin position="214"/>
        <end position="225"/>
    </location>
</feature>
<proteinExistence type="inferred from homology"/>
<feature type="compositionally biased region" description="Polar residues" evidence="12">
    <location>
        <begin position="1137"/>
        <end position="1147"/>
    </location>
</feature>
<dbReference type="CDD" id="cd17920">
    <property type="entry name" value="DEXHc_RecQ"/>
    <property type="match status" value="1"/>
</dbReference>
<comment type="caution">
    <text evidence="15">The sequence shown here is derived from an EMBL/GenBank/DDBJ whole genome shotgun (WGS) entry which is preliminary data.</text>
</comment>
<dbReference type="InterPro" id="IPR032284">
    <property type="entry name" value="RecQ_Zn-bd"/>
</dbReference>
<evidence type="ECO:0000256" key="7">
    <source>
        <dbReference type="ARBA" id="ARBA00023125"/>
    </source>
</evidence>
<evidence type="ECO:0000259" key="14">
    <source>
        <dbReference type="PROSITE" id="PS51194"/>
    </source>
</evidence>
<evidence type="ECO:0000259" key="13">
    <source>
        <dbReference type="PROSITE" id="PS51192"/>
    </source>
</evidence>
<evidence type="ECO:0000313" key="16">
    <source>
        <dbReference type="Proteomes" id="UP000714618"/>
    </source>
</evidence>
<dbReference type="GO" id="GO:0005524">
    <property type="term" value="F:ATP binding"/>
    <property type="evidence" value="ECO:0007669"/>
    <property type="project" value="UniProtKB-KW"/>
</dbReference>
<dbReference type="PANTHER" id="PTHR13710:SF153">
    <property type="entry name" value="RECQ-LIKE DNA HELICASE BLM"/>
    <property type="match status" value="1"/>
</dbReference>
<feature type="compositionally biased region" description="Basic residues" evidence="12">
    <location>
        <begin position="572"/>
        <end position="583"/>
    </location>
</feature>
<keyword evidence="7" id="KW-0238">DNA-binding</keyword>
<dbReference type="Pfam" id="PF16124">
    <property type="entry name" value="RecQ_Zn_bind"/>
    <property type="match status" value="1"/>
</dbReference>
<dbReference type="GO" id="GO:0016787">
    <property type="term" value="F:hydrolase activity"/>
    <property type="evidence" value="ECO:0007669"/>
    <property type="project" value="UniProtKB-KW"/>
</dbReference>
<evidence type="ECO:0000313" key="15">
    <source>
        <dbReference type="EMBL" id="CAD0085441.1"/>
    </source>
</evidence>
<feature type="region of interest" description="Disordered" evidence="12">
    <location>
        <begin position="548"/>
        <end position="583"/>
    </location>
</feature>
<dbReference type="SUPFAM" id="SSF52540">
    <property type="entry name" value="P-loop containing nucleoside triphosphate hydrolases"/>
    <property type="match status" value="1"/>
</dbReference>
<reference evidence="15" key="1">
    <citation type="submission" date="2020-06" db="EMBL/GenBank/DDBJ databases">
        <authorList>
            <person name="Onetto C."/>
        </authorList>
    </citation>
    <scope>NUCLEOTIDE SEQUENCE</scope>
</reference>
<dbReference type="Pfam" id="PF00271">
    <property type="entry name" value="Helicase_C"/>
    <property type="match status" value="1"/>
</dbReference>
<feature type="compositionally biased region" description="Polar residues" evidence="12">
    <location>
        <begin position="22"/>
        <end position="62"/>
    </location>
</feature>
<keyword evidence="16" id="KW-1185">Reference proteome</keyword>
<dbReference type="Proteomes" id="UP000714618">
    <property type="component" value="Unassembled WGS sequence"/>
</dbReference>
<dbReference type="InterPro" id="IPR002464">
    <property type="entry name" value="DNA/RNA_helicase_DEAH_CS"/>
</dbReference>
<feature type="region of interest" description="Disordered" evidence="12">
    <location>
        <begin position="1113"/>
        <end position="1212"/>
    </location>
</feature>
<evidence type="ECO:0000256" key="2">
    <source>
        <dbReference type="ARBA" id="ARBA00005446"/>
    </source>
</evidence>
<gene>
    <name evidence="15" type="ORF">AWRI4233_LOCUS205</name>
</gene>
<dbReference type="GO" id="GO:0005694">
    <property type="term" value="C:chromosome"/>
    <property type="evidence" value="ECO:0007669"/>
    <property type="project" value="TreeGrafter"/>
</dbReference>
<dbReference type="EC" id="5.6.2.4" evidence="11"/>
<comment type="subcellular location">
    <subcellularLocation>
        <location evidence="1">Nucleus</location>
    </subcellularLocation>
</comment>
<feature type="compositionally biased region" description="Basic and acidic residues" evidence="12">
    <location>
        <begin position="379"/>
        <end position="393"/>
    </location>
</feature>
<dbReference type="InterPro" id="IPR036388">
    <property type="entry name" value="WH-like_DNA-bd_sf"/>
</dbReference>
<feature type="compositionally biased region" description="Acidic residues" evidence="12">
    <location>
        <begin position="120"/>
        <end position="138"/>
    </location>
</feature>
<dbReference type="NCBIfam" id="TIGR00614">
    <property type="entry name" value="recQ_fam"/>
    <property type="match status" value="1"/>
</dbReference>
<feature type="compositionally biased region" description="Acidic residues" evidence="12">
    <location>
        <begin position="1306"/>
        <end position="1319"/>
    </location>
</feature>
<feature type="compositionally biased region" description="Basic and acidic residues" evidence="12">
    <location>
        <begin position="155"/>
        <end position="164"/>
    </location>
</feature>
<dbReference type="InterPro" id="IPR018982">
    <property type="entry name" value="RQC_domain"/>
</dbReference>
<dbReference type="InterPro" id="IPR014001">
    <property type="entry name" value="Helicase_ATP-bd"/>
</dbReference>
<evidence type="ECO:0000256" key="8">
    <source>
        <dbReference type="ARBA" id="ARBA00023235"/>
    </source>
</evidence>
<feature type="compositionally biased region" description="Low complexity" evidence="12">
    <location>
        <begin position="1369"/>
        <end position="1378"/>
    </location>
</feature>
<dbReference type="PANTHER" id="PTHR13710">
    <property type="entry name" value="DNA HELICASE RECQ FAMILY MEMBER"/>
    <property type="match status" value="1"/>
</dbReference>
<dbReference type="GO" id="GO:0009378">
    <property type="term" value="F:four-way junction helicase activity"/>
    <property type="evidence" value="ECO:0007669"/>
    <property type="project" value="TreeGrafter"/>
</dbReference>
<dbReference type="Gene3D" id="1.10.10.10">
    <property type="entry name" value="Winged helix-like DNA-binding domain superfamily/Winged helix DNA-binding domain"/>
    <property type="match status" value="1"/>
</dbReference>
<feature type="compositionally biased region" description="Acidic residues" evidence="12">
    <location>
        <begin position="1169"/>
        <end position="1192"/>
    </location>
</feature>
<dbReference type="GO" id="GO:0003677">
    <property type="term" value="F:DNA binding"/>
    <property type="evidence" value="ECO:0007669"/>
    <property type="project" value="UniProtKB-KW"/>
</dbReference>
<keyword evidence="6" id="KW-0067">ATP-binding</keyword>
<dbReference type="EMBL" id="CAIJEO010000002">
    <property type="protein sequence ID" value="CAD0085441.1"/>
    <property type="molecule type" value="Genomic_DNA"/>
</dbReference>
<feature type="region of interest" description="Disordered" evidence="12">
    <location>
        <begin position="1306"/>
        <end position="1423"/>
    </location>
</feature>
<dbReference type="Pfam" id="PF00270">
    <property type="entry name" value="DEAD"/>
    <property type="match status" value="1"/>
</dbReference>